<dbReference type="Proteomes" id="UP000830768">
    <property type="component" value="Chromosome 13"/>
</dbReference>
<protein>
    <submittedName>
        <fullName evidence="1">Uncharacterized protein</fullName>
    </submittedName>
</protein>
<accession>A0ACD3ZSQ5</accession>
<evidence type="ECO:0000313" key="1">
    <source>
        <dbReference type="EMBL" id="UPL03882.1"/>
    </source>
</evidence>
<sequence length="896" mass="101407">MADVTGLVIGVVGLDGSFSSCIDLFSYFLSAQSFARDFEISAIKVDVEKALLLQWSERVRLLKQNYDRRLDDPATQKTISGILSGIKLLVGESESFEAKHGLRKEMREQESSLMPVTHSISATRMQRFRDAFKALKIQTKARQEATHSRKKRDPKIRDIDQLRLLRDATVDTRKVFPTLADERLITVCRRLVVDCIWFRVMEDRIDNVSPPHSQTLRWALEPLHADVKWDNLSHCLKTGSGAYWVSGKAGSGKSTLMKHLYNDPATSQLLSIWAGHSPLTVGSFFFWNLGSPEQKSQHGLSRALLHFYLGRHEELAAPSAVELAVAFDTLAKGLETRRRFCFFIDGLDEYSGKYNLKVRVVVSSRPIPPCIDAFSSWPKLRLQDLTVKDISRYVDDTLGSHPYMKTLRSISPIGADSVLKDLINKASGVFLWVVVACRSLLDGFTAFDRVEEFRERVQELPPELEDLFQHMLGQVERRYHSQAAKMLRVSYRSQVAARIEADMENTAVCTLGLAILDNAGMGLADATFGDMPLEEMAAKCTVLEGRLRSRCGGLLEVQPRNSGSTPICFCRQSSHDYLVDSTVVFMHRTVFEFLDTRGVWDLDCLRIQDVTFDADAALSLMSLHQARSSFRSRAYYLTNAVYYGQVADQFSPDCAWLVFQHLERLISQLPASIGKSTFRTTDLIKRLGLYEDSTTLCLVEAGMINALQLDLKLRGQTVMDLGGRLPLPILSHALSRPLLTPFMRHPRMAYKWRISKDMVCFLLSKGFNPNQHFENSEGQRSTPWRSWLDALQNLNFEESPEGRQERDKAVVIDAAAITEEFIMKGADLTLMKYGSNVVDLAIERYFINAAPSAKSTKAKAEFGQRLRDTIQRRRAGLDKKRKMESEEPGPIKRLRK</sequence>
<gene>
    <name evidence="1" type="ORF">LCI18_014816</name>
</gene>
<reference evidence="1" key="1">
    <citation type="submission" date="2021-11" db="EMBL/GenBank/DDBJ databases">
        <title>Fusarium solani-melongenae Genome sequencing and assembly.</title>
        <authorList>
            <person name="Xie S."/>
            <person name="Huang L."/>
            <person name="Zhang X."/>
        </authorList>
    </citation>
    <scope>NUCLEOTIDE SEQUENCE</scope>
    <source>
        <strain evidence="1">CRI 24-3</strain>
    </source>
</reference>
<keyword evidence="2" id="KW-1185">Reference proteome</keyword>
<proteinExistence type="predicted"/>
<name>A0ACD3ZSQ5_FUSSC</name>
<dbReference type="EMBL" id="CP090041">
    <property type="protein sequence ID" value="UPL03882.1"/>
    <property type="molecule type" value="Genomic_DNA"/>
</dbReference>
<evidence type="ECO:0000313" key="2">
    <source>
        <dbReference type="Proteomes" id="UP000830768"/>
    </source>
</evidence>
<organism evidence="1 2">
    <name type="scientific">Fusarium solani subsp. cucurbitae</name>
    <name type="common">Neocosmosporum cucurbitae</name>
    <dbReference type="NCBI Taxonomy" id="2747967"/>
    <lineage>
        <taxon>Eukaryota</taxon>
        <taxon>Fungi</taxon>
        <taxon>Dikarya</taxon>
        <taxon>Ascomycota</taxon>
        <taxon>Pezizomycotina</taxon>
        <taxon>Sordariomycetes</taxon>
        <taxon>Hypocreomycetidae</taxon>
        <taxon>Hypocreales</taxon>
        <taxon>Nectriaceae</taxon>
        <taxon>Fusarium</taxon>
        <taxon>Fusarium solani species complex</taxon>
    </lineage>
</organism>